<reference evidence="2 3" key="1">
    <citation type="submission" date="2019-09" db="EMBL/GenBank/DDBJ databases">
        <authorList>
            <person name="Chandra G."/>
            <person name="Truman W A."/>
        </authorList>
    </citation>
    <scope>NUCLEOTIDE SEQUENCE [LARGE SCALE GENOMIC DNA]</scope>
    <source>
        <strain evidence="2">PS691</strain>
    </source>
</reference>
<evidence type="ECO:0000259" key="1">
    <source>
        <dbReference type="Pfam" id="PF19802"/>
    </source>
</evidence>
<organism evidence="2 3">
    <name type="scientific">Pseudomonas fluorescens</name>
    <dbReference type="NCBI Taxonomy" id="294"/>
    <lineage>
        <taxon>Bacteria</taxon>
        <taxon>Pseudomonadati</taxon>
        <taxon>Pseudomonadota</taxon>
        <taxon>Gammaproteobacteria</taxon>
        <taxon>Pseudomonadales</taxon>
        <taxon>Pseudomonadaceae</taxon>
        <taxon>Pseudomonas</taxon>
    </lineage>
</organism>
<sequence>MRTQPTAEQLLDSADKLLRELLLPTLPASQRQAALMIARAMAIAARQLRQGEHCEREELAELAHLLAWPPIASEQPIAAVRTNLRVANLQLCRLIRSGQADSGEQRRNVMAQLKRANRQQLALSNPRVLKSQA</sequence>
<evidence type="ECO:0000313" key="3">
    <source>
        <dbReference type="Proteomes" id="UP000337909"/>
    </source>
</evidence>
<dbReference type="Pfam" id="PF19802">
    <property type="entry name" value="DUF6285"/>
    <property type="match status" value="1"/>
</dbReference>
<dbReference type="AlphaFoldDB" id="A0A5E7DTR7"/>
<name>A0A5E7DTR7_PSEFL</name>
<dbReference type="EMBL" id="CABVHQ010000049">
    <property type="protein sequence ID" value="VVO21009.1"/>
    <property type="molecule type" value="Genomic_DNA"/>
</dbReference>
<proteinExistence type="predicted"/>
<protein>
    <recommendedName>
        <fullName evidence="1">DUF6285 domain-containing protein</fullName>
    </recommendedName>
</protein>
<accession>A0A5E7DTR7</accession>
<gene>
    <name evidence="2" type="ORF">PS691_04187</name>
</gene>
<dbReference type="RefSeq" id="WP_150644040.1">
    <property type="nucleotide sequence ID" value="NZ_CABVHQ010000049.1"/>
</dbReference>
<feature type="domain" description="DUF6285" evidence="1">
    <location>
        <begin position="24"/>
        <end position="127"/>
    </location>
</feature>
<dbReference type="Proteomes" id="UP000337909">
    <property type="component" value="Unassembled WGS sequence"/>
</dbReference>
<evidence type="ECO:0000313" key="2">
    <source>
        <dbReference type="EMBL" id="VVO21009.1"/>
    </source>
</evidence>
<dbReference type="InterPro" id="IPR046252">
    <property type="entry name" value="DUF6285"/>
</dbReference>